<keyword evidence="2" id="KW-1133">Transmembrane helix</keyword>
<proteinExistence type="predicted"/>
<dbReference type="Proteomes" id="UP000299102">
    <property type="component" value="Unassembled WGS sequence"/>
</dbReference>
<keyword evidence="2" id="KW-0812">Transmembrane</keyword>
<keyword evidence="2" id="KW-0472">Membrane</keyword>
<accession>A0A4C1T9V9</accession>
<reference evidence="3 4" key="1">
    <citation type="journal article" date="2019" name="Commun. Biol.">
        <title>The bagworm genome reveals a unique fibroin gene that provides high tensile strength.</title>
        <authorList>
            <person name="Kono N."/>
            <person name="Nakamura H."/>
            <person name="Ohtoshi R."/>
            <person name="Tomita M."/>
            <person name="Numata K."/>
            <person name="Arakawa K."/>
        </authorList>
    </citation>
    <scope>NUCLEOTIDE SEQUENCE [LARGE SCALE GENOMIC DNA]</scope>
</reference>
<feature type="transmembrane region" description="Helical" evidence="2">
    <location>
        <begin position="84"/>
        <end position="103"/>
    </location>
</feature>
<dbReference type="EMBL" id="BGZK01000039">
    <property type="protein sequence ID" value="GBP10207.1"/>
    <property type="molecule type" value="Genomic_DNA"/>
</dbReference>
<feature type="compositionally biased region" description="Basic and acidic residues" evidence="1">
    <location>
        <begin position="139"/>
        <end position="150"/>
    </location>
</feature>
<sequence>MSQLFAFGWHREKDLKVAHPQIVYFTENSRNLNLLQGGCISTPYLQLSPSGYETPTLTPSYSRSNNSNGMLQKRRYSFLIVSRLRLPVFMGGVLCIFIVHMNLTRGESAIMAHTHGPGPLGKLPTQRASAEDPGAEPFGMKRKDYGTEVP</sequence>
<evidence type="ECO:0000313" key="3">
    <source>
        <dbReference type="EMBL" id="GBP10207.1"/>
    </source>
</evidence>
<evidence type="ECO:0000313" key="4">
    <source>
        <dbReference type="Proteomes" id="UP000299102"/>
    </source>
</evidence>
<evidence type="ECO:0000256" key="2">
    <source>
        <dbReference type="SAM" id="Phobius"/>
    </source>
</evidence>
<comment type="caution">
    <text evidence="3">The sequence shown here is derived from an EMBL/GenBank/DDBJ whole genome shotgun (WGS) entry which is preliminary data.</text>
</comment>
<organism evidence="3 4">
    <name type="scientific">Eumeta variegata</name>
    <name type="common">Bagworm moth</name>
    <name type="synonym">Eumeta japonica</name>
    <dbReference type="NCBI Taxonomy" id="151549"/>
    <lineage>
        <taxon>Eukaryota</taxon>
        <taxon>Metazoa</taxon>
        <taxon>Ecdysozoa</taxon>
        <taxon>Arthropoda</taxon>
        <taxon>Hexapoda</taxon>
        <taxon>Insecta</taxon>
        <taxon>Pterygota</taxon>
        <taxon>Neoptera</taxon>
        <taxon>Endopterygota</taxon>
        <taxon>Lepidoptera</taxon>
        <taxon>Glossata</taxon>
        <taxon>Ditrysia</taxon>
        <taxon>Tineoidea</taxon>
        <taxon>Psychidae</taxon>
        <taxon>Oiketicinae</taxon>
        <taxon>Eumeta</taxon>
    </lineage>
</organism>
<name>A0A4C1T9V9_EUMVA</name>
<protein>
    <submittedName>
        <fullName evidence="3">Uncharacterized protein</fullName>
    </submittedName>
</protein>
<evidence type="ECO:0000256" key="1">
    <source>
        <dbReference type="SAM" id="MobiDB-lite"/>
    </source>
</evidence>
<keyword evidence="4" id="KW-1185">Reference proteome</keyword>
<dbReference type="AlphaFoldDB" id="A0A4C1T9V9"/>
<feature type="region of interest" description="Disordered" evidence="1">
    <location>
        <begin position="114"/>
        <end position="150"/>
    </location>
</feature>
<gene>
    <name evidence="3" type="ORF">EVAR_77606_1</name>
</gene>